<gene>
    <name evidence="7" type="ORF">FVE85_2592</name>
</gene>
<dbReference type="Gene3D" id="3.30.200.20">
    <property type="entry name" value="Phosphorylase Kinase, domain 1"/>
    <property type="match status" value="1"/>
</dbReference>
<evidence type="ECO:0000256" key="5">
    <source>
        <dbReference type="SAM" id="MobiDB-lite"/>
    </source>
</evidence>
<dbReference type="InterPro" id="IPR036537">
    <property type="entry name" value="Adaptor_Cbl_N_dom_sf"/>
</dbReference>
<evidence type="ECO:0000256" key="2">
    <source>
        <dbReference type="ARBA" id="ARBA00022840"/>
    </source>
</evidence>
<dbReference type="InterPro" id="IPR011009">
    <property type="entry name" value="Kinase-like_dom_sf"/>
</dbReference>
<dbReference type="Proteomes" id="UP000324585">
    <property type="component" value="Unassembled WGS sequence"/>
</dbReference>
<dbReference type="InterPro" id="IPR008271">
    <property type="entry name" value="Ser/Thr_kinase_AS"/>
</dbReference>
<reference evidence="8" key="1">
    <citation type="journal article" date="2019" name="Nat. Commun.">
        <title>Expansion of phycobilisome linker gene families in mesophilic red algae.</title>
        <authorList>
            <person name="Lee J."/>
            <person name="Kim D."/>
            <person name="Bhattacharya D."/>
            <person name="Yoon H.S."/>
        </authorList>
    </citation>
    <scope>NUCLEOTIDE SEQUENCE [LARGE SCALE GENOMIC DNA]</scope>
    <source>
        <strain evidence="8">CCMP 1328</strain>
    </source>
</reference>
<dbReference type="Gene3D" id="1.10.510.10">
    <property type="entry name" value="Transferase(Phosphotransferase) domain 1"/>
    <property type="match status" value="1"/>
</dbReference>
<evidence type="ECO:0000256" key="1">
    <source>
        <dbReference type="ARBA" id="ARBA00022741"/>
    </source>
</evidence>
<feature type="domain" description="Protein kinase" evidence="6">
    <location>
        <begin position="265"/>
        <end position="532"/>
    </location>
</feature>
<dbReference type="PROSITE" id="PS50011">
    <property type="entry name" value="PROTEIN_KINASE_DOM"/>
    <property type="match status" value="1"/>
</dbReference>
<keyword evidence="1 3" id="KW-0547">Nucleotide-binding</keyword>
<dbReference type="PROSITE" id="PS00108">
    <property type="entry name" value="PROTEIN_KINASE_ST"/>
    <property type="match status" value="1"/>
</dbReference>
<keyword evidence="7" id="KW-0418">Kinase</keyword>
<dbReference type="PANTHER" id="PTHR44329">
    <property type="entry name" value="SERINE/THREONINE-PROTEIN KINASE TNNI3K-RELATED"/>
    <property type="match status" value="1"/>
</dbReference>
<evidence type="ECO:0000259" key="6">
    <source>
        <dbReference type="PROSITE" id="PS50011"/>
    </source>
</evidence>
<dbReference type="InterPro" id="IPR059179">
    <property type="entry name" value="MLKL-like_MCAfunc"/>
</dbReference>
<keyword evidence="2 3" id="KW-0067">ATP-binding</keyword>
<feature type="compositionally biased region" description="Polar residues" evidence="5">
    <location>
        <begin position="663"/>
        <end position="674"/>
    </location>
</feature>
<dbReference type="SMART" id="SM00220">
    <property type="entry name" value="S_TKc"/>
    <property type="match status" value="1"/>
</dbReference>
<feature type="binding site" evidence="3">
    <location>
        <position position="292"/>
    </location>
    <ligand>
        <name>ATP</name>
        <dbReference type="ChEBI" id="CHEBI:30616"/>
    </ligand>
</feature>
<sequence>MATGNRTEWREDLKADGASSDDGRELIPFVHTIHTVTKIIGEYARAAQTNQVSCEMLAERASSISNTLRTYFGTKDEICINGAHDVKDSSMIECISELESELQSACALVKRFSSPEKWIEKALRALKAQSYQREFLTCEARLVELEARVSRILLFKVAHEQRQKNEVMIGKLEAALRNLEAVPHEMVRALEADGPRDPVEFETELRSHPESGAVPGVHGIEVKSTCSFLRTANSGRPSNEPEGSEPWYVEAASAEKYQTLVDGKCVSFVSLGGGGYGNVFHGKFLGQEVAIKEMRSTGNEALAVLRNEMGIMWRLSHENVVRTHGGFYPQTGVQPHKIMSPFILLEYAPKGSLEKYMFHDSRNSLLSREELLRIFRCIIDGLKYLHMNEIIHRDMKPQNVLLMGDWTPKISDFRLATEMNSHSLANTRPFTSGYMAPEVIRGDQYDCSCDVWSYGVMLFEMMLGETMFGSQHTDFQILEILEDPKRGVPWDRLNKSEYANQWPAWVKEIARACLQTTPEKRPTVSDILVEFYDSMGSKGATAAAKSSTAHHAASLFGSSTARDDGLAANSSQGTMASDRSAWEKVGNMEYAYGYFKLAAEAGHAAAGHQAAAEKLDRLEKVAQDLAEQARRAREARDLAEYRAAAEYRAGAEQPRRDAADWQQRGQTEQFNNNNLTEALLWN</sequence>
<feature type="compositionally biased region" description="Basic and acidic residues" evidence="5">
    <location>
        <begin position="7"/>
        <end position="20"/>
    </location>
</feature>
<dbReference type="PANTHER" id="PTHR44329:SF298">
    <property type="entry name" value="MIXED LINEAGE KINASE DOMAIN-LIKE PROTEIN"/>
    <property type="match status" value="1"/>
</dbReference>
<keyword evidence="7" id="KW-0808">Transferase</keyword>
<evidence type="ECO:0000256" key="4">
    <source>
        <dbReference type="SAM" id="Coils"/>
    </source>
</evidence>
<organism evidence="7 8">
    <name type="scientific">Porphyridium purpureum</name>
    <name type="common">Red alga</name>
    <name type="synonym">Porphyridium cruentum</name>
    <dbReference type="NCBI Taxonomy" id="35688"/>
    <lineage>
        <taxon>Eukaryota</taxon>
        <taxon>Rhodophyta</taxon>
        <taxon>Bangiophyceae</taxon>
        <taxon>Porphyridiales</taxon>
        <taxon>Porphyridiaceae</taxon>
        <taxon>Porphyridium</taxon>
    </lineage>
</organism>
<evidence type="ECO:0000256" key="3">
    <source>
        <dbReference type="PROSITE-ProRule" id="PRU10141"/>
    </source>
</evidence>
<dbReference type="SUPFAM" id="SSF56112">
    <property type="entry name" value="Protein kinase-like (PK-like)"/>
    <property type="match status" value="1"/>
</dbReference>
<evidence type="ECO:0000313" key="8">
    <source>
        <dbReference type="Proteomes" id="UP000324585"/>
    </source>
</evidence>
<accession>A0A5J4YMF2</accession>
<name>A0A5J4YMF2_PORPP</name>
<dbReference type="GO" id="GO:0004674">
    <property type="term" value="F:protein serine/threonine kinase activity"/>
    <property type="evidence" value="ECO:0007669"/>
    <property type="project" value="TreeGrafter"/>
</dbReference>
<dbReference type="OrthoDB" id="4062651at2759"/>
<keyword evidence="8" id="KW-1185">Reference proteome</keyword>
<dbReference type="GO" id="GO:0005524">
    <property type="term" value="F:ATP binding"/>
    <property type="evidence" value="ECO:0007669"/>
    <property type="project" value="UniProtKB-UniRule"/>
</dbReference>
<keyword evidence="7" id="KW-0675">Receptor</keyword>
<dbReference type="InterPro" id="IPR000719">
    <property type="entry name" value="Prot_kinase_dom"/>
</dbReference>
<feature type="region of interest" description="Disordered" evidence="5">
    <location>
        <begin position="649"/>
        <end position="674"/>
    </location>
</feature>
<keyword evidence="4" id="KW-0175">Coiled coil</keyword>
<comment type="caution">
    <text evidence="7">The sequence shown here is derived from an EMBL/GenBank/DDBJ whole genome shotgun (WGS) entry which is preliminary data.</text>
</comment>
<dbReference type="PROSITE" id="PS00107">
    <property type="entry name" value="PROTEIN_KINASE_ATP"/>
    <property type="match status" value="1"/>
</dbReference>
<dbReference type="EMBL" id="VRMN01000013">
    <property type="protein sequence ID" value="KAA8491577.1"/>
    <property type="molecule type" value="Genomic_DNA"/>
</dbReference>
<dbReference type="InterPro" id="IPR017441">
    <property type="entry name" value="Protein_kinase_ATP_BS"/>
</dbReference>
<dbReference type="CDD" id="cd21037">
    <property type="entry name" value="MLKL_NTD"/>
    <property type="match status" value="1"/>
</dbReference>
<feature type="coiled-coil region" evidence="4">
    <location>
        <begin position="608"/>
        <end position="642"/>
    </location>
</feature>
<protein>
    <submittedName>
        <fullName evidence="7">Putative cysteine-rich receptor-like protein kinase 39</fullName>
    </submittedName>
</protein>
<proteinExistence type="predicted"/>
<dbReference type="GO" id="GO:0007166">
    <property type="term" value="P:cell surface receptor signaling pathway"/>
    <property type="evidence" value="ECO:0007669"/>
    <property type="project" value="InterPro"/>
</dbReference>
<dbReference type="InterPro" id="IPR051681">
    <property type="entry name" value="Ser/Thr_Kinases-Pseudokinases"/>
</dbReference>
<dbReference type="Pfam" id="PF00069">
    <property type="entry name" value="Pkinase"/>
    <property type="match status" value="1"/>
</dbReference>
<dbReference type="AlphaFoldDB" id="A0A5J4YMF2"/>
<evidence type="ECO:0000313" key="7">
    <source>
        <dbReference type="EMBL" id="KAA8491577.1"/>
    </source>
</evidence>
<feature type="region of interest" description="Disordered" evidence="5">
    <location>
        <begin position="1"/>
        <end position="20"/>
    </location>
</feature>
<dbReference type="Gene3D" id="1.20.930.20">
    <property type="entry name" value="Adaptor protein Cbl, N-terminal domain"/>
    <property type="match status" value="1"/>
</dbReference>